<reference evidence="2 3" key="1">
    <citation type="submission" date="2021-01" db="EMBL/GenBank/DDBJ databases">
        <title>Whole genome shotgun sequence of Actinoplanes palleronii NBRC 14916.</title>
        <authorList>
            <person name="Komaki H."/>
            <person name="Tamura T."/>
        </authorList>
    </citation>
    <scope>NUCLEOTIDE SEQUENCE [LARGE SCALE GENOMIC DNA]</scope>
    <source>
        <strain evidence="2 3">NBRC 14916</strain>
    </source>
</reference>
<organism evidence="2 3">
    <name type="scientific">Actinoplanes palleronii</name>
    <dbReference type="NCBI Taxonomy" id="113570"/>
    <lineage>
        <taxon>Bacteria</taxon>
        <taxon>Bacillati</taxon>
        <taxon>Actinomycetota</taxon>
        <taxon>Actinomycetes</taxon>
        <taxon>Micromonosporales</taxon>
        <taxon>Micromonosporaceae</taxon>
        <taxon>Actinoplanes</taxon>
    </lineage>
</organism>
<evidence type="ECO:0000313" key="2">
    <source>
        <dbReference type="EMBL" id="GIE72752.1"/>
    </source>
</evidence>
<sequence>MGDARRSHSATAVIQAAPRLDSGGTAALAQAAPRPWLRRRRSLGSGDTAALTQAVRRATATVANRATPDPTPAISPTVAAEAPAA</sequence>
<proteinExistence type="predicted"/>
<dbReference type="EMBL" id="BOMS01000157">
    <property type="protein sequence ID" value="GIE72752.1"/>
    <property type="molecule type" value="Genomic_DNA"/>
</dbReference>
<evidence type="ECO:0000256" key="1">
    <source>
        <dbReference type="SAM" id="MobiDB-lite"/>
    </source>
</evidence>
<evidence type="ECO:0000313" key="3">
    <source>
        <dbReference type="Proteomes" id="UP000624709"/>
    </source>
</evidence>
<accession>A0ABQ4BQ12</accession>
<keyword evidence="3" id="KW-1185">Reference proteome</keyword>
<dbReference type="Proteomes" id="UP000624709">
    <property type="component" value="Unassembled WGS sequence"/>
</dbReference>
<feature type="region of interest" description="Disordered" evidence="1">
    <location>
        <begin position="60"/>
        <end position="85"/>
    </location>
</feature>
<protein>
    <submittedName>
        <fullName evidence="2">Uncharacterized protein</fullName>
    </submittedName>
</protein>
<name>A0ABQ4BQ12_9ACTN</name>
<comment type="caution">
    <text evidence="2">The sequence shown here is derived from an EMBL/GenBank/DDBJ whole genome shotgun (WGS) entry which is preliminary data.</text>
</comment>
<gene>
    <name evidence="2" type="ORF">Apa02nite_088600</name>
</gene>